<feature type="transmembrane region" description="Helical" evidence="10">
    <location>
        <begin position="115"/>
        <end position="135"/>
    </location>
</feature>
<evidence type="ECO:0000256" key="10">
    <source>
        <dbReference type="SAM" id="Phobius"/>
    </source>
</evidence>
<evidence type="ECO:0000256" key="7">
    <source>
        <dbReference type="ARBA" id="ARBA00023136"/>
    </source>
</evidence>
<proteinExistence type="predicted"/>
<keyword evidence="11" id="KW-1185">Reference proteome</keyword>
<evidence type="ECO:0000256" key="9">
    <source>
        <dbReference type="ARBA" id="ARBA00023224"/>
    </source>
</evidence>
<feature type="transmembrane region" description="Helical" evidence="10">
    <location>
        <begin position="12"/>
        <end position="30"/>
    </location>
</feature>
<evidence type="ECO:0000256" key="4">
    <source>
        <dbReference type="ARBA" id="ARBA00022692"/>
    </source>
</evidence>
<evidence type="ECO:0000313" key="12">
    <source>
        <dbReference type="RefSeq" id="XP_034250838.1"/>
    </source>
</evidence>
<evidence type="ECO:0000313" key="11">
    <source>
        <dbReference type="Proteomes" id="UP000515158"/>
    </source>
</evidence>
<keyword evidence="6 10" id="KW-1133">Transmembrane helix</keyword>
<dbReference type="RefSeq" id="XP_034250838.1">
    <property type="nucleotide sequence ID" value="XM_034394947.1"/>
</dbReference>
<dbReference type="GeneID" id="117651145"/>
<dbReference type="FunCoup" id="A0A6P8ZZH8">
    <property type="interactions" value="41"/>
</dbReference>
<feature type="transmembrane region" description="Helical" evidence="10">
    <location>
        <begin position="193"/>
        <end position="215"/>
    </location>
</feature>
<dbReference type="GO" id="GO:0005886">
    <property type="term" value="C:plasma membrane"/>
    <property type="evidence" value="ECO:0007669"/>
    <property type="project" value="UniProtKB-SubCell"/>
</dbReference>
<dbReference type="KEGG" id="tpal:117651145"/>
<feature type="transmembrane region" description="Helical" evidence="10">
    <location>
        <begin position="221"/>
        <end position="240"/>
    </location>
</feature>
<keyword evidence="9" id="KW-0807">Transducer</keyword>
<comment type="subcellular location">
    <subcellularLocation>
        <location evidence="1">Cell membrane</location>
        <topology evidence="1">Multi-pass membrane protein</topology>
    </subcellularLocation>
</comment>
<dbReference type="PANTHER" id="PTHR21137:SF35">
    <property type="entry name" value="ODORANT RECEPTOR 19A-RELATED"/>
    <property type="match status" value="1"/>
</dbReference>
<keyword evidence="2" id="KW-1003">Cell membrane</keyword>
<feature type="transmembrane region" description="Helical" evidence="10">
    <location>
        <begin position="76"/>
        <end position="95"/>
    </location>
</feature>
<keyword evidence="7 10" id="KW-0472">Membrane</keyword>
<evidence type="ECO:0000256" key="2">
    <source>
        <dbReference type="ARBA" id="ARBA00022475"/>
    </source>
</evidence>
<organism evidence="12">
    <name type="scientific">Thrips palmi</name>
    <name type="common">Melon thrips</name>
    <dbReference type="NCBI Taxonomy" id="161013"/>
    <lineage>
        <taxon>Eukaryota</taxon>
        <taxon>Metazoa</taxon>
        <taxon>Ecdysozoa</taxon>
        <taxon>Arthropoda</taxon>
        <taxon>Hexapoda</taxon>
        <taxon>Insecta</taxon>
        <taxon>Pterygota</taxon>
        <taxon>Neoptera</taxon>
        <taxon>Paraneoptera</taxon>
        <taxon>Thysanoptera</taxon>
        <taxon>Terebrantia</taxon>
        <taxon>Thripoidea</taxon>
        <taxon>Thripidae</taxon>
        <taxon>Thrips</taxon>
    </lineage>
</organism>
<dbReference type="GO" id="GO:0005549">
    <property type="term" value="F:odorant binding"/>
    <property type="evidence" value="ECO:0007669"/>
    <property type="project" value="InterPro"/>
</dbReference>
<dbReference type="Proteomes" id="UP000515158">
    <property type="component" value="Unplaced"/>
</dbReference>
<dbReference type="GO" id="GO:0004984">
    <property type="term" value="F:olfactory receptor activity"/>
    <property type="evidence" value="ECO:0007669"/>
    <property type="project" value="InterPro"/>
</dbReference>
<protein>
    <submittedName>
        <fullName evidence="12">Odorant receptor 69a</fullName>
    </submittedName>
</protein>
<feature type="transmembrane region" description="Helical" evidence="10">
    <location>
        <begin position="283"/>
        <end position="304"/>
    </location>
</feature>
<evidence type="ECO:0000256" key="5">
    <source>
        <dbReference type="ARBA" id="ARBA00022725"/>
    </source>
</evidence>
<keyword evidence="5" id="KW-0552">Olfaction</keyword>
<sequence length="316" mass="35156">MAKYDRTDVAGLLQKLGDLLAFLSMAVLYISMSKFRRNYEALLDRALPTMASLEEKATPSFAKEVNRSLNGARVQFTCTLVLQTCGICGVLIIPFATGDTFFEFWPPAKDHGLFLAKYALQVYAFLPCMLCIIMYQNAHAVSIAALEAMFRHLANFIGMIGPDLPAHLSVAKLTRLHSQVLLLAADLNRIFSYYLLTAFWAGSAIAMASALRLLVSGVDTRGAITIVVVPVGYFWVCHLGERLAKASESISEAAYFGDWLSLSVPERKMILFQMQRAHRPETVVVPFVGAMTLAFFMTTVNFWYNNVAVLRKIIRS</sequence>
<dbReference type="OrthoDB" id="6604226at2759"/>
<gene>
    <name evidence="12" type="primary">LOC117651145</name>
</gene>
<name>A0A6P8ZZH8_THRPL</name>
<evidence type="ECO:0000256" key="6">
    <source>
        <dbReference type="ARBA" id="ARBA00022989"/>
    </source>
</evidence>
<keyword evidence="4 10" id="KW-0812">Transmembrane</keyword>
<dbReference type="InterPro" id="IPR004117">
    <property type="entry name" value="7tm6_olfct_rcpt"/>
</dbReference>
<keyword evidence="3" id="KW-0716">Sensory transduction</keyword>
<evidence type="ECO:0000256" key="1">
    <source>
        <dbReference type="ARBA" id="ARBA00004651"/>
    </source>
</evidence>
<reference evidence="12" key="1">
    <citation type="submission" date="2025-08" db="UniProtKB">
        <authorList>
            <consortium name="RefSeq"/>
        </authorList>
    </citation>
    <scope>IDENTIFICATION</scope>
    <source>
        <tissue evidence="12">Total insect</tissue>
    </source>
</reference>
<dbReference type="PANTHER" id="PTHR21137">
    <property type="entry name" value="ODORANT RECEPTOR"/>
    <property type="match status" value="1"/>
</dbReference>
<evidence type="ECO:0000256" key="8">
    <source>
        <dbReference type="ARBA" id="ARBA00023170"/>
    </source>
</evidence>
<accession>A0A6P8ZZH8</accession>
<dbReference type="Pfam" id="PF02949">
    <property type="entry name" value="7tm_6"/>
    <property type="match status" value="1"/>
</dbReference>
<evidence type="ECO:0000256" key="3">
    <source>
        <dbReference type="ARBA" id="ARBA00022606"/>
    </source>
</evidence>
<keyword evidence="8 12" id="KW-0675">Receptor</keyword>
<dbReference type="GO" id="GO:0007165">
    <property type="term" value="P:signal transduction"/>
    <property type="evidence" value="ECO:0007669"/>
    <property type="project" value="UniProtKB-KW"/>
</dbReference>
<dbReference type="AlphaFoldDB" id="A0A6P8ZZH8"/>
<dbReference type="InParanoid" id="A0A6P8ZZH8"/>